<proteinExistence type="predicted"/>
<name>A0A1X6P3E4_PORUM</name>
<feature type="compositionally biased region" description="Polar residues" evidence="1">
    <location>
        <begin position="74"/>
        <end position="85"/>
    </location>
</feature>
<feature type="region of interest" description="Disordered" evidence="1">
    <location>
        <begin position="55"/>
        <end position="162"/>
    </location>
</feature>
<dbReference type="Proteomes" id="UP000218209">
    <property type="component" value="Unassembled WGS sequence"/>
</dbReference>
<evidence type="ECO:0000256" key="1">
    <source>
        <dbReference type="SAM" id="MobiDB-lite"/>
    </source>
</evidence>
<feature type="compositionally biased region" description="Pro residues" evidence="1">
    <location>
        <begin position="150"/>
        <end position="162"/>
    </location>
</feature>
<accession>A0A1X6P3E4</accession>
<dbReference type="EMBL" id="KV918908">
    <property type="protein sequence ID" value="OSX75285.1"/>
    <property type="molecule type" value="Genomic_DNA"/>
</dbReference>
<gene>
    <name evidence="2" type="ORF">BU14_0242s0003</name>
</gene>
<reference evidence="2 3" key="1">
    <citation type="submission" date="2017-03" db="EMBL/GenBank/DDBJ databases">
        <title>WGS assembly of Porphyra umbilicalis.</title>
        <authorList>
            <person name="Brawley S.H."/>
            <person name="Blouin N.A."/>
            <person name="Ficko-Blean E."/>
            <person name="Wheeler G.L."/>
            <person name="Lohr M."/>
            <person name="Goodson H.V."/>
            <person name="Jenkins J.W."/>
            <person name="Blaby-Haas C.E."/>
            <person name="Helliwell K.E."/>
            <person name="Chan C."/>
            <person name="Marriage T."/>
            <person name="Bhattacharya D."/>
            <person name="Klein A.S."/>
            <person name="Badis Y."/>
            <person name="Brodie J."/>
            <person name="Cao Y."/>
            <person name="Collen J."/>
            <person name="Dittami S.M."/>
            <person name="Gachon C.M."/>
            <person name="Green B.R."/>
            <person name="Karpowicz S."/>
            <person name="Kim J.W."/>
            <person name="Kudahl U."/>
            <person name="Lin S."/>
            <person name="Michel G."/>
            <person name="Mittag M."/>
            <person name="Olson B.J."/>
            <person name="Pangilinan J."/>
            <person name="Peng Y."/>
            <person name="Qiu H."/>
            <person name="Shu S."/>
            <person name="Singer J.T."/>
            <person name="Smith A.G."/>
            <person name="Sprecher B.N."/>
            <person name="Wagner V."/>
            <person name="Wang W."/>
            <person name="Wang Z.-Y."/>
            <person name="Yan J."/>
            <person name="Yarish C."/>
            <person name="Zoeuner-Riek S."/>
            <person name="Zhuang Y."/>
            <person name="Zou Y."/>
            <person name="Lindquist E.A."/>
            <person name="Grimwood J."/>
            <person name="Barry K."/>
            <person name="Rokhsar D.S."/>
            <person name="Schmutz J."/>
            <person name="Stiller J.W."/>
            <person name="Grossman A.R."/>
            <person name="Prochnik S.E."/>
        </authorList>
    </citation>
    <scope>NUCLEOTIDE SEQUENCE [LARGE SCALE GENOMIC DNA]</scope>
    <source>
        <strain evidence="2">4086291</strain>
    </source>
</reference>
<feature type="compositionally biased region" description="Basic residues" evidence="1">
    <location>
        <begin position="116"/>
        <end position="126"/>
    </location>
</feature>
<keyword evidence="3" id="KW-1185">Reference proteome</keyword>
<evidence type="ECO:0000313" key="2">
    <source>
        <dbReference type="EMBL" id="OSX75285.1"/>
    </source>
</evidence>
<sequence>MNNAPSNCQDVRVCASHHQQTHRVLVKTVHCTTSAAASTICDDDPQCYTPSNFLLPQKARPVSPPRQPEATAAPQESATRNSVQQMRRRASTGGSGQGRQTAPAPTARASAWRTEGRRRRPRRRQPARTQQPPARRRPTARPPRQRRAGRPPPPRPPGGVGD</sequence>
<dbReference type="AlphaFoldDB" id="A0A1X6P3E4"/>
<organism evidence="2 3">
    <name type="scientific">Porphyra umbilicalis</name>
    <name type="common">Purple laver</name>
    <name type="synonym">Red alga</name>
    <dbReference type="NCBI Taxonomy" id="2786"/>
    <lineage>
        <taxon>Eukaryota</taxon>
        <taxon>Rhodophyta</taxon>
        <taxon>Bangiophyceae</taxon>
        <taxon>Bangiales</taxon>
        <taxon>Bangiaceae</taxon>
        <taxon>Porphyra</taxon>
    </lineage>
</organism>
<evidence type="ECO:0000313" key="3">
    <source>
        <dbReference type="Proteomes" id="UP000218209"/>
    </source>
</evidence>
<protein>
    <submittedName>
        <fullName evidence="2">Uncharacterized protein</fullName>
    </submittedName>
</protein>
<feature type="compositionally biased region" description="Basic residues" evidence="1">
    <location>
        <begin position="134"/>
        <end position="149"/>
    </location>
</feature>